<reference evidence="2" key="2">
    <citation type="journal article" date="2022" name="Sci. Total Environ.">
        <title>Prevalence, transmission, and molecular epidemiology of tet(X)-positive bacteria among humans, animals, and environmental niches in China: An epidemiological, and genomic-based study.</title>
        <authorList>
            <person name="Dong N."/>
            <person name="Zeng Y."/>
            <person name="Cai C."/>
            <person name="Sun C."/>
            <person name="Lu J."/>
            <person name="Liu C."/>
            <person name="Zhou H."/>
            <person name="Sun Q."/>
            <person name="Shu L."/>
            <person name="Wang H."/>
            <person name="Wang Y."/>
            <person name="Wang S."/>
            <person name="Wu C."/>
            <person name="Chan E.W."/>
            <person name="Chen G."/>
            <person name="Shen Z."/>
            <person name="Chen S."/>
            <person name="Zhang R."/>
        </authorList>
    </citation>
    <scope>NUCLEOTIDE SEQUENCE</scope>
    <source>
        <strain evidence="2">R1692</strain>
    </source>
</reference>
<gene>
    <name evidence="2" type="ORF">HX018_11390</name>
</gene>
<dbReference type="RefSeq" id="WP_286651498.1">
    <property type="nucleotide sequence ID" value="NZ_JACAGK010000030.1"/>
</dbReference>
<dbReference type="EMBL" id="JACAGK010000030">
    <property type="protein sequence ID" value="MDM1048837.1"/>
    <property type="molecule type" value="Genomic_DNA"/>
</dbReference>
<evidence type="ECO:0000313" key="3">
    <source>
        <dbReference type="Proteomes" id="UP001170954"/>
    </source>
</evidence>
<keyword evidence="3" id="KW-1185">Reference proteome</keyword>
<comment type="caution">
    <text evidence="2">The sequence shown here is derived from an EMBL/GenBank/DDBJ whole genome shotgun (WGS) entry which is preliminary data.</text>
</comment>
<sequence>MNNPSFLYGRITFLLTFKVAFLLLLTSCKKSGSDSKIEEPYVAKNETVIVFPLDAIEDIEPVDQNSGSGEPKSSGSSREQLKKVTVQSEIVSLGDVDAMMTISEELPSSYQKEKRIISTSSNRASSSGGITAAGTATDLAPGTTYRVVLYTADASGNQVTYVGQAEGKVGTAAISIPANRNTKYRWYAYTNNNTSPIPAFNQATGTVPVDPTGNNPSTRKDFAYATGIITTNNIKDGQNLINGIVLARKTSRIIVEVNSRGLFAPITHANVKFKDNSGVVSGNFRLSDATLQNISTAIATKNVYVHHNAAYQVPLDVDTVLDENTKRRYTFYTPTDGATSRSLVVSIDTLKITSQRLADADGSIGYVERHFYGKTFEFPTFVAMPGKSYFVSIRLVESAITIGATKWARSNTWRDANGKLTPAELWQYKMRYDNPLYRTTAGVPTTDYFTSDVYSIGSTGKNLCELMYPEGTWDLPTVAQVNELRNLTSKNIGVEGSNWYMYIIPTTTAEGYPGHPHGNLIFTPVGYKLSSSANTMDFYPNSAFWYTSTKGYWRTKTPGTFATLSYSTNQAMILQNQTMSSARLASVRCVRK</sequence>
<name>A0ABT7NNK9_9SPHI</name>
<dbReference type="Proteomes" id="UP001170954">
    <property type="component" value="Unassembled WGS sequence"/>
</dbReference>
<proteinExistence type="predicted"/>
<evidence type="ECO:0000313" key="2">
    <source>
        <dbReference type="EMBL" id="MDM1048837.1"/>
    </source>
</evidence>
<evidence type="ECO:0000256" key="1">
    <source>
        <dbReference type="SAM" id="MobiDB-lite"/>
    </source>
</evidence>
<feature type="region of interest" description="Disordered" evidence="1">
    <location>
        <begin position="60"/>
        <end position="83"/>
    </location>
</feature>
<feature type="compositionally biased region" description="Low complexity" evidence="1">
    <location>
        <begin position="66"/>
        <end position="77"/>
    </location>
</feature>
<evidence type="ECO:0008006" key="4">
    <source>
        <dbReference type="Google" id="ProtNLM"/>
    </source>
</evidence>
<accession>A0ABT7NNK9</accession>
<reference evidence="2" key="1">
    <citation type="submission" date="2020-06" db="EMBL/GenBank/DDBJ databases">
        <authorList>
            <person name="Dong N."/>
        </authorList>
    </citation>
    <scope>NUCLEOTIDE SEQUENCE</scope>
    <source>
        <strain evidence="2">R1692</strain>
    </source>
</reference>
<protein>
    <recommendedName>
        <fullName evidence="4">Fibrobacter succinogenes major paralogous domain-containing protein</fullName>
    </recommendedName>
</protein>
<organism evidence="2 3">
    <name type="scientific">Sphingobacterium hotanense</name>
    <dbReference type="NCBI Taxonomy" id="649196"/>
    <lineage>
        <taxon>Bacteria</taxon>
        <taxon>Pseudomonadati</taxon>
        <taxon>Bacteroidota</taxon>
        <taxon>Sphingobacteriia</taxon>
        <taxon>Sphingobacteriales</taxon>
        <taxon>Sphingobacteriaceae</taxon>
        <taxon>Sphingobacterium</taxon>
    </lineage>
</organism>